<dbReference type="EMBL" id="QRCM01000001">
    <property type="protein sequence ID" value="TXG91671.1"/>
    <property type="molecule type" value="Genomic_DNA"/>
</dbReference>
<protein>
    <submittedName>
        <fullName evidence="2">Maleylpyruvate isomerase family mycothiol-dependent enzyme</fullName>
    </submittedName>
</protein>
<accession>A0A6P2CIT8</accession>
<dbReference type="GO" id="GO:0046872">
    <property type="term" value="F:metal ion binding"/>
    <property type="evidence" value="ECO:0007669"/>
    <property type="project" value="InterPro"/>
</dbReference>
<gene>
    <name evidence="2" type="ORF">DW322_17570</name>
</gene>
<dbReference type="Gene3D" id="1.20.120.450">
    <property type="entry name" value="dinb family like domain"/>
    <property type="match status" value="1"/>
</dbReference>
<reference evidence="2 3" key="1">
    <citation type="submission" date="2018-07" db="EMBL/GenBank/DDBJ databases">
        <title>Genome sequence of Rhodococcus rhodnii ATCC 35071 from Rhodnius prolixus.</title>
        <authorList>
            <person name="Patel V."/>
            <person name="Vogel K.J."/>
        </authorList>
    </citation>
    <scope>NUCLEOTIDE SEQUENCE [LARGE SCALE GENOMIC DNA]</scope>
    <source>
        <strain evidence="2 3">ATCC 35071</strain>
    </source>
</reference>
<dbReference type="SUPFAM" id="SSF109854">
    <property type="entry name" value="DinB/YfiT-like putative metalloenzymes"/>
    <property type="match status" value="1"/>
</dbReference>
<dbReference type="InterPro" id="IPR017517">
    <property type="entry name" value="Maleyloyr_isom"/>
</dbReference>
<dbReference type="RefSeq" id="WP_010839784.1">
    <property type="nucleotide sequence ID" value="NZ_QRCM01000001.1"/>
</dbReference>
<feature type="domain" description="Mycothiol-dependent maleylpyruvate isomerase metal-binding" evidence="1">
    <location>
        <begin position="15"/>
        <end position="153"/>
    </location>
</feature>
<dbReference type="InterPro" id="IPR024344">
    <property type="entry name" value="MDMPI_metal-binding"/>
</dbReference>
<name>A0A6P2CIT8_9NOCA</name>
<evidence type="ECO:0000313" key="2">
    <source>
        <dbReference type="EMBL" id="TXG91671.1"/>
    </source>
</evidence>
<evidence type="ECO:0000259" key="1">
    <source>
        <dbReference type="Pfam" id="PF11716"/>
    </source>
</evidence>
<organism evidence="2 3">
    <name type="scientific">Rhodococcus rhodnii</name>
    <dbReference type="NCBI Taxonomy" id="38312"/>
    <lineage>
        <taxon>Bacteria</taxon>
        <taxon>Bacillati</taxon>
        <taxon>Actinomycetota</taxon>
        <taxon>Actinomycetes</taxon>
        <taxon>Mycobacteriales</taxon>
        <taxon>Nocardiaceae</taxon>
        <taxon>Rhodococcus</taxon>
    </lineage>
</organism>
<dbReference type="Pfam" id="PF11716">
    <property type="entry name" value="MDMPI_N"/>
    <property type="match status" value="1"/>
</dbReference>
<comment type="caution">
    <text evidence="2">The sequence shown here is derived from an EMBL/GenBank/DDBJ whole genome shotgun (WGS) entry which is preliminary data.</text>
</comment>
<dbReference type="AlphaFoldDB" id="A0A6P2CIT8"/>
<keyword evidence="2" id="KW-0670">Pyruvate</keyword>
<evidence type="ECO:0000313" key="3">
    <source>
        <dbReference type="Proteomes" id="UP000471120"/>
    </source>
</evidence>
<dbReference type="NCBIfam" id="TIGR03083">
    <property type="entry name" value="maleylpyruvate isomerase family mycothiol-dependent enzyme"/>
    <property type="match status" value="1"/>
</dbReference>
<dbReference type="InterPro" id="IPR034660">
    <property type="entry name" value="DinB/YfiT-like"/>
</dbReference>
<dbReference type="Proteomes" id="UP000471120">
    <property type="component" value="Unassembled WGS sequence"/>
</dbReference>
<keyword evidence="2" id="KW-0413">Isomerase</keyword>
<dbReference type="GO" id="GO:0016853">
    <property type="term" value="F:isomerase activity"/>
    <property type="evidence" value="ECO:0007669"/>
    <property type="project" value="UniProtKB-KW"/>
</dbReference>
<sequence>MADFDRDTILPALFAEWDVLLELLDGIEADAWFTPTALPGWTVHDITAHLVGTESMLAGIATPRVDVDVAALPHVHNPIGEFNEQWVEALRELPGSEMVVRLAEVTRRRRESLTAMSDDDLHAPADTPAGRASYLRFMRIRVFDCWVHELDIRDAIGVPGDESGPRAEVAFDEMIPALGFVVGKKAKAPDGTHARFSLGGPMAREISVEVRDGRGAVSAAAESESEPEPTVGLALDSRLFTRLATGRTHAFDHPGEITVTGDADLGRAIANSLAFTM</sequence>
<proteinExistence type="predicted"/>